<sequence length="84" mass="9577">MGRRCFPTILLVSLFMLLFFSHGFGRRSLKTVEGHQEEHYSSVEVKENGGVKSREMIEVTDYSEPEPNTNPRAGYIFTPPPSSR</sequence>
<accession>A0A2P5CWE3</accession>
<feature type="region of interest" description="Disordered" evidence="1">
    <location>
        <begin position="61"/>
        <end position="84"/>
    </location>
</feature>
<evidence type="ECO:0008006" key="5">
    <source>
        <dbReference type="Google" id="ProtNLM"/>
    </source>
</evidence>
<dbReference type="AlphaFoldDB" id="A0A2P5CWE3"/>
<protein>
    <recommendedName>
        <fullName evidence="5">Transmembrane protein</fullName>
    </recommendedName>
</protein>
<evidence type="ECO:0000313" key="3">
    <source>
        <dbReference type="EMBL" id="PON65370.1"/>
    </source>
</evidence>
<proteinExistence type="predicted"/>
<evidence type="ECO:0000313" key="4">
    <source>
        <dbReference type="Proteomes" id="UP000237105"/>
    </source>
</evidence>
<organism evidence="3 4">
    <name type="scientific">Parasponia andersonii</name>
    <name type="common">Sponia andersonii</name>
    <dbReference type="NCBI Taxonomy" id="3476"/>
    <lineage>
        <taxon>Eukaryota</taxon>
        <taxon>Viridiplantae</taxon>
        <taxon>Streptophyta</taxon>
        <taxon>Embryophyta</taxon>
        <taxon>Tracheophyta</taxon>
        <taxon>Spermatophyta</taxon>
        <taxon>Magnoliopsida</taxon>
        <taxon>eudicotyledons</taxon>
        <taxon>Gunneridae</taxon>
        <taxon>Pentapetalae</taxon>
        <taxon>rosids</taxon>
        <taxon>fabids</taxon>
        <taxon>Rosales</taxon>
        <taxon>Cannabaceae</taxon>
        <taxon>Parasponia</taxon>
    </lineage>
</organism>
<keyword evidence="4" id="KW-1185">Reference proteome</keyword>
<comment type="caution">
    <text evidence="3">The sequence shown here is derived from an EMBL/GenBank/DDBJ whole genome shotgun (WGS) entry which is preliminary data.</text>
</comment>
<dbReference type="OrthoDB" id="1655189at2759"/>
<evidence type="ECO:0000256" key="2">
    <source>
        <dbReference type="SAM" id="SignalP"/>
    </source>
</evidence>
<feature type="chain" id="PRO_5015152612" description="Transmembrane protein" evidence="2">
    <location>
        <begin position="26"/>
        <end position="84"/>
    </location>
</feature>
<gene>
    <name evidence="3" type="ORF">PanWU01x14_116840</name>
</gene>
<name>A0A2P5CWE3_PARAD</name>
<dbReference type="PANTHER" id="PTHR37908">
    <property type="entry name" value="TRANSMEMBRANE PROTEIN"/>
    <property type="match status" value="1"/>
</dbReference>
<feature type="signal peptide" evidence="2">
    <location>
        <begin position="1"/>
        <end position="25"/>
    </location>
</feature>
<keyword evidence="2" id="KW-0732">Signal</keyword>
<reference evidence="4" key="1">
    <citation type="submission" date="2016-06" db="EMBL/GenBank/DDBJ databases">
        <title>Parallel loss of symbiosis genes in relatives of nitrogen-fixing non-legume Parasponia.</title>
        <authorList>
            <person name="Van Velzen R."/>
            <person name="Holmer R."/>
            <person name="Bu F."/>
            <person name="Rutten L."/>
            <person name="Van Zeijl A."/>
            <person name="Liu W."/>
            <person name="Santuari L."/>
            <person name="Cao Q."/>
            <person name="Sharma T."/>
            <person name="Shen D."/>
            <person name="Roswanjaya Y."/>
            <person name="Wardhani T."/>
            <person name="Kalhor M.S."/>
            <person name="Jansen J."/>
            <person name="Van den Hoogen J."/>
            <person name="Gungor B."/>
            <person name="Hartog M."/>
            <person name="Hontelez J."/>
            <person name="Verver J."/>
            <person name="Yang W.-C."/>
            <person name="Schijlen E."/>
            <person name="Repin R."/>
            <person name="Schilthuizen M."/>
            <person name="Schranz E."/>
            <person name="Heidstra R."/>
            <person name="Miyata K."/>
            <person name="Fedorova E."/>
            <person name="Kohlen W."/>
            <person name="Bisseling T."/>
            <person name="Smit S."/>
            <person name="Geurts R."/>
        </authorList>
    </citation>
    <scope>NUCLEOTIDE SEQUENCE [LARGE SCALE GENOMIC DNA]</scope>
    <source>
        <strain evidence="4">cv. WU1-14</strain>
    </source>
</reference>
<dbReference type="PANTHER" id="PTHR37908:SF4">
    <property type="entry name" value="PROTEIN, PUTATIVE-RELATED"/>
    <property type="match status" value="1"/>
</dbReference>
<evidence type="ECO:0000256" key="1">
    <source>
        <dbReference type="SAM" id="MobiDB-lite"/>
    </source>
</evidence>
<dbReference type="EMBL" id="JXTB01000088">
    <property type="protein sequence ID" value="PON65370.1"/>
    <property type="molecule type" value="Genomic_DNA"/>
</dbReference>
<dbReference type="Proteomes" id="UP000237105">
    <property type="component" value="Unassembled WGS sequence"/>
</dbReference>